<feature type="transmembrane region" description="Helical" evidence="2">
    <location>
        <begin position="750"/>
        <end position="768"/>
    </location>
</feature>
<feature type="transmembrane region" description="Helical" evidence="2">
    <location>
        <begin position="583"/>
        <end position="603"/>
    </location>
</feature>
<name>A0AAQ2C5W7_9MICO</name>
<feature type="transmembrane region" description="Helical" evidence="2">
    <location>
        <begin position="1012"/>
        <end position="1033"/>
    </location>
</feature>
<organism evidence="3 4">
    <name type="scientific">Cryobacterium shii</name>
    <dbReference type="NCBI Taxonomy" id="1259235"/>
    <lineage>
        <taxon>Bacteria</taxon>
        <taxon>Bacillati</taxon>
        <taxon>Actinomycetota</taxon>
        <taxon>Actinomycetes</taxon>
        <taxon>Micrococcales</taxon>
        <taxon>Microbacteriaceae</taxon>
        <taxon>Cryobacterium</taxon>
    </lineage>
</organism>
<feature type="transmembrane region" description="Helical" evidence="2">
    <location>
        <begin position="816"/>
        <end position="833"/>
    </location>
</feature>
<dbReference type="Proteomes" id="UP000297403">
    <property type="component" value="Unassembled WGS sequence"/>
</dbReference>
<feature type="transmembrane region" description="Helical" evidence="2">
    <location>
        <begin position="1226"/>
        <end position="1243"/>
    </location>
</feature>
<feature type="transmembrane region" description="Helical" evidence="2">
    <location>
        <begin position="666"/>
        <end position="687"/>
    </location>
</feature>
<feature type="transmembrane region" description="Helical" evidence="2">
    <location>
        <begin position="1118"/>
        <end position="1138"/>
    </location>
</feature>
<feature type="transmembrane region" description="Helical" evidence="2">
    <location>
        <begin position="1079"/>
        <end position="1098"/>
    </location>
</feature>
<feature type="transmembrane region" description="Helical" evidence="2">
    <location>
        <begin position="635"/>
        <end position="657"/>
    </location>
</feature>
<feature type="transmembrane region" description="Helical" evidence="2">
    <location>
        <begin position="723"/>
        <end position="744"/>
    </location>
</feature>
<dbReference type="EMBL" id="SOFY01000053">
    <property type="protein sequence ID" value="TFC46168.1"/>
    <property type="molecule type" value="Genomic_DNA"/>
</dbReference>
<accession>A0AAQ2C5W7</accession>
<proteinExistence type="predicted"/>
<feature type="transmembrane region" description="Helical" evidence="2">
    <location>
        <begin position="780"/>
        <end position="804"/>
    </location>
</feature>
<feature type="transmembrane region" description="Helical" evidence="2">
    <location>
        <begin position="1144"/>
        <end position="1162"/>
    </location>
</feature>
<keyword evidence="2" id="KW-0472">Membrane</keyword>
<feature type="transmembrane region" description="Helical" evidence="2">
    <location>
        <begin position="485"/>
        <end position="505"/>
    </location>
</feature>
<sequence>MSCTVLFLFWHAVSGLRVASVSGFAAAALGLGLLAAGLAACQDDASRLFVGLLGAAVGAFLHPLTLPRRATGLAAGDIPAPSASAAHAPDPTPHPAPAAPVPHRFWPSVDRVPERVSVLVPGGLALIGAALTATIVDPAFTLSPLITLGAVTVAAVLHQMLIVRRASPGSADAVFAYGCAALAALTLTTIAPLMAYRADNVTAAITVPILVAVLIPLAVEPYARRRSAGPARTAAIVGGGTAALVAAGFAVLVITAAAIPLLVALTSGLAGTGTGTMLAPIRPDSVWALGTLAAVGLLATLAWLIGGIPTERRRVLAALFLGIAVLAVPFSGSLLAVTLLYALLGSLSLAALVPARRGRMSLGVFRPVALAFFVLTETFGYLASWQSSTIWWIGSLAAITALLGARLLVDRTGDVARGLLLAGAIALTLVAAIAAPWMLTLGGAPSVTAVFVDCLRALTLTTALLQLFVALPLPRLFTVADRRWAFWTLLAPTVLAFALPVTVLAESLSAAERAALLQGAPAAGIAHATVLLAALLFWLLLPANRDILARERLVAAIGVAPVLWLLLWSVARIPPATPEDRVLVVPAAALVACGLGLTLGLLRGRSRDRLALEAGAALVLVPGTIWALATAQPLGWLMLLLAGIAALLSAIAADGLFGSRSHRRHLGWLALALGTSGLWLGLARAGTTDVEPYVLPVAGVLLLLAALLHRFGRIDRIDRATTAGSGAALLAFAGLLVAIVPLALAAGSGSLLRAVLVAAASAVLLLGAGSIRWTPPRSAYLAAAAAGGAIGLALTSVVQAGAVLGESGAPAARLEYWLLPLAALIAGAFLLAAQTDAASRRLRRLAGVALVLLALSLGTLAEISAFGRVGEGGGSLDAVVAGLRASSVVIILSALHVRVVWRPRAPLTAAVGTAAIALAGLAMASAVVTGATDPFELVTVPVGLALVLGRLLPAAGENTGQDAGQNPAENPGTGAAPSVVSRRPVSVGVALGLGLAVLPSAFAGGTSTGAELLRPVLVLALSGALAVSGALLTRRPRWSAAAWPALVVGLLGVLITAGARILDLLAQVPLGPDARLEAWLLPAALLVVAAGTSLVAGIRRAAAVSGGHQATDPAGLRLGYGLVVLAIVGILAAEALALGFAPLAPVRVILVVWTFSALHLAVSRYDDSRLGRMVSWVAIAAGAAAVVAGFARSAPDTVEILSLPLAIALLASGWLHLDAVPRARSWPWLAPGLLVLLVSSLLLDITASPLWRVVGLGVLALVVIVVGVLRKLQAPFLIGAAVLLIHAVAQLWPWISVAYGAVPWWLWLGAGGVVLIVLAARYEQRIANLKSIALSISALR</sequence>
<feature type="transmembrane region" description="Helical" evidence="2">
    <location>
        <begin position="1200"/>
        <end position="1217"/>
    </location>
</feature>
<feature type="region of interest" description="Disordered" evidence="1">
    <location>
        <begin position="958"/>
        <end position="979"/>
    </location>
</feature>
<gene>
    <name evidence="3" type="ORF">E3O49_09980</name>
</gene>
<evidence type="ECO:0000256" key="1">
    <source>
        <dbReference type="SAM" id="MobiDB-lite"/>
    </source>
</evidence>
<feature type="transmembrane region" description="Helical" evidence="2">
    <location>
        <begin position="48"/>
        <end position="66"/>
    </location>
</feature>
<feature type="transmembrane region" description="Helical" evidence="2">
    <location>
        <begin position="517"/>
        <end position="541"/>
    </location>
</feature>
<dbReference type="NCBIfam" id="NF047321">
    <property type="entry name" value="SCO7613_CTERM"/>
    <property type="match status" value="1"/>
</dbReference>
<protein>
    <submittedName>
        <fullName evidence="3">Uncharacterized protein</fullName>
    </submittedName>
</protein>
<feature type="transmembrane region" description="Helical" evidence="2">
    <location>
        <begin position="1276"/>
        <end position="1295"/>
    </location>
</feature>
<dbReference type="RefSeq" id="WP_134403241.1">
    <property type="nucleotide sequence ID" value="NZ_SOFY01000053.1"/>
</dbReference>
<feature type="transmembrane region" description="Helical" evidence="2">
    <location>
        <begin position="907"/>
        <end position="928"/>
    </location>
</feature>
<feature type="transmembrane region" description="Helical" evidence="2">
    <location>
        <begin position="610"/>
        <end position="629"/>
    </location>
</feature>
<feature type="transmembrane region" description="Helical" evidence="2">
    <location>
        <begin position="367"/>
        <end position="384"/>
    </location>
</feature>
<feature type="compositionally biased region" description="Pro residues" evidence="1">
    <location>
        <begin position="90"/>
        <end position="100"/>
    </location>
</feature>
<feature type="compositionally biased region" description="Polar residues" evidence="1">
    <location>
        <begin position="958"/>
        <end position="968"/>
    </location>
</feature>
<feature type="region of interest" description="Disordered" evidence="1">
    <location>
        <begin position="81"/>
        <end position="100"/>
    </location>
</feature>
<reference evidence="3 4" key="1">
    <citation type="submission" date="2019-03" db="EMBL/GenBank/DDBJ databases">
        <title>Genomics of glacier-inhabiting Cryobacterium strains.</title>
        <authorList>
            <person name="Liu Q."/>
            <person name="Xin Y.-H."/>
        </authorList>
    </citation>
    <scope>NUCLEOTIDE SEQUENCE [LARGE SCALE GENOMIC DNA]</scope>
    <source>
        <strain evidence="4">TMT1-22</strain>
    </source>
</reference>
<evidence type="ECO:0000313" key="4">
    <source>
        <dbReference type="Proteomes" id="UP000297403"/>
    </source>
</evidence>
<feature type="transmembrane region" description="Helical" evidence="2">
    <location>
        <begin position="553"/>
        <end position="571"/>
    </location>
</feature>
<dbReference type="InterPro" id="IPR058062">
    <property type="entry name" value="SCO7613_C"/>
</dbReference>
<feature type="transmembrane region" description="Helical" evidence="2">
    <location>
        <begin position="142"/>
        <end position="162"/>
    </location>
</feature>
<keyword evidence="2" id="KW-0812">Transmembrane</keyword>
<comment type="caution">
    <text evidence="3">The sequence shown here is derived from an EMBL/GenBank/DDBJ whole genome shotgun (WGS) entry which is preliminary data.</text>
</comment>
<feature type="transmembrane region" description="Helical" evidence="2">
    <location>
        <begin position="450"/>
        <end position="473"/>
    </location>
</feature>
<keyword evidence="4" id="KW-1185">Reference proteome</keyword>
<feature type="transmembrane region" description="Helical" evidence="2">
    <location>
        <begin position="315"/>
        <end position="332"/>
    </location>
</feature>
<evidence type="ECO:0000256" key="2">
    <source>
        <dbReference type="SAM" id="Phobius"/>
    </source>
</evidence>
<evidence type="ECO:0000313" key="3">
    <source>
        <dbReference type="EMBL" id="TFC46168.1"/>
    </source>
</evidence>
<feature type="transmembrane region" description="Helical" evidence="2">
    <location>
        <begin position="390"/>
        <end position="409"/>
    </location>
</feature>
<feature type="transmembrane region" description="Helical" evidence="2">
    <location>
        <begin position="878"/>
        <end position="895"/>
    </location>
</feature>
<feature type="transmembrane region" description="Helical" evidence="2">
    <location>
        <begin position="845"/>
        <end position="866"/>
    </location>
</feature>
<feature type="transmembrane region" description="Helical" evidence="2">
    <location>
        <begin position="693"/>
        <end position="711"/>
    </location>
</feature>
<feature type="transmembrane region" description="Helical" evidence="2">
    <location>
        <begin position="235"/>
        <end position="265"/>
    </location>
</feature>
<feature type="transmembrane region" description="Helical" evidence="2">
    <location>
        <begin position="338"/>
        <end position="355"/>
    </location>
</feature>
<feature type="transmembrane region" description="Helical" evidence="2">
    <location>
        <begin position="1249"/>
        <end position="1269"/>
    </location>
</feature>
<feature type="transmembrane region" description="Helical" evidence="2">
    <location>
        <begin position="1174"/>
        <end position="1194"/>
    </location>
</feature>
<feature type="transmembrane region" description="Helical" evidence="2">
    <location>
        <begin position="116"/>
        <end position="136"/>
    </location>
</feature>
<feature type="transmembrane region" description="Helical" evidence="2">
    <location>
        <begin position="174"/>
        <end position="195"/>
    </location>
</feature>
<feature type="transmembrane region" description="Helical" evidence="2">
    <location>
        <begin position="201"/>
        <end position="223"/>
    </location>
</feature>
<feature type="transmembrane region" description="Helical" evidence="2">
    <location>
        <begin position="285"/>
        <end position="308"/>
    </location>
</feature>
<feature type="transmembrane region" description="Helical" evidence="2">
    <location>
        <begin position="418"/>
        <end position="438"/>
    </location>
</feature>
<keyword evidence="2" id="KW-1133">Transmembrane helix</keyword>
<feature type="transmembrane region" description="Helical" evidence="2">
    <location>
        <begin position="1040"/>
        <end position="1059"/>
    </location>
</feature>
<feature type="transmembrane region" description="Helical" evidence="2">
    <location>
        <begin position="1301"/>
        <end position="1320"/>
    </location>
</feature>